<evidence type="ECO:0000313" key="3">
    <source>
        <dbReference type="Proteomes" id="UP001059041"/>
    </source>
</evidence>
<dbReference type="Proteomes" id="UP001059041">
    <property type="component" value="Linkage Group LG15"/>
</dbReference>
<feature type="compositionally biased region" description="Polar residues" evidence="1">
    <location>
        <begin position="167"/>
        <end position="177"/>
    </location>
</feature>
<sequence>MPLVAALNKCLTVKTPGSSRFGNAVKFCRQDVVSVRVEEPHLLYRCREEREFPRQKEKLTVASSQGGGRAVDGDGGRVMPGSCRVMVVLGLGMRKRGGREDKGVIGVQTPRAAKNASDGQGQHAGEPQRASGLGVGAHGYRPLLAAGVYGVQRVGANKPKVFTDTEWQTPYRQSLSKTETRSGEDGERCCQRGGREQRGTDGGGSTQVKVRGDDGMDVEEEAGAAGMWASPMQMAPEREQIRRAGCLCRGVRCL</sequence>
<reference evidence="2" key="1">
    <citation type="submission" date="2021-02" db="EMBL/GenBank/DDBJ databases">
        <title>Comparative genomics reveals that relaxation of natural selection precedes convergent phenotypic evolution of cavefish.</title>
        <authorList>
            <person name="Peng Z."/>
        </authorList>
    </citation>
    <scope>NUCLEOTIDE SEQUENCE</scope>
    <source>
        <tissue evidence="2">Muscle</tissue>
    </source>
</reference>
<feature type="compositionally biased region" description="Basic and acidic residues" evidence="1">
    <location>
        <begin position="178"/>
        <end position="199"/>
    </location>
</feature>
<accession>A0A9W7WHK0</accession>
<evidence type="ECO:0000256" key="1">
    <source>
        <dbReference type="SAM" id="MobiDB-lite"/>
    </source>
</evidence>
<dbReference type="EMBL" id="JAFHDT010000015">
    <property type="protein sequence ID" value="KAI7799846.1"/>
    <property type="molecule type" value="Genomic_DNA"/>
</dbReference>
<proteinExistence type="predicted"/>
<protein>
    <submittedName>
        <fullName evidence="2">Neurexin-3b-beta</fullName>
    </submittedName>
</protein>
<feature type="region of interest" description="Disordered" evidence="1">
    <location>
        <begin position="167"/>
        <end position="215"/>
    </location>
</feature>
<keyword evidence="3" id="KW-1185">Reference proteome</keyword>
<organism evidence="2 3">
    <name type="scientific">Triplophysa rosa</name>
    <name type="common">Cave loach</name>
    <dbReference type="NCBI Taxonomy" id="992332"/>
    <lineage>
        <taxon>Eukaryota</taxon>
        <taxon>Metazoa</taxon>
        <taxon>Chordata</taxon>
        <taxon>Craniata</taxon>
        <taxon>Vertebrata</taxon>
        <taxon>Euteleostomi</taxon>
        <taxon>Actinopterygii</taxon>
        <taxon>Neopterygii</taxon>
        <taxon>Teleostei</taxon>
        <taxon>Ostariophysi</taxon>
        <taxon>Cypriniformes</taxon>
        <taxon>Nemacheilidae</taxon>
        <taxon>Triplophysa</taxon>
    </lineage>
</organism>
<name>A0A9W7WHK0_TRIRA</name>
<dbReference type="AlphaFoldDB" id="A0A9W7WHK0"/>
<gene>
    <name evidence="2" type="ORF">IRJ41_013136</name>
</gene>
<evidence type="ECO:0000313" key="2">
    <source>
        <dbReference type="EMBL" id="KAI7799846.1"/>
    </source>
</evidence>
<feature type="region of interest" description="Disordered" evidence="1">
    <location>
        <begin position="110"/>
        <end position="133"/>
    </location>
</feature>
<comment type="caution">
    <text evidence="2">The sequence shown here is derived from an EMBL/GenBank/DDBJ whole genome shotgun (WGS) entry which is preliminary data.</text>
</comment>